<protein>
    <submittedName>
        <fullName evidence="2">Uncharacterized protein</fullName>
    </submittedName>
</protein>
<name>A0A437ADJ9_ARTFL</name>
<dbReference type="Proteomes" id="UP000283090">
    <property type="component" value="Unassembled WGS sequence"/>
</dbReference>
<feature type="transmembrane region" description="Helical" evidence="1">
    <location>
        <begin position="123"/>
        <end position="145"/>
    </location>
</feature>
<sequence length="207" mass="22364">MAKTADETELATTQGIIDSKARERAFIEWLKGYLDTIALIAGLGSSITFSIIVAEIVDPSSLGSMKSGVVFDLYQVRLIISLGWCVFTIAVGIAIFAKILFIDPIAQRNLETNMKSSLFQYQLGVVLFLLNMLPTMAFMLISLAVTAYVPVVGWLATGCSGLAGLLAFVMSIGVLDIGPSIPRLLRDISASTRITTLPDSWVNEILL</sequence>
<dbReference type="VEuPathDB" id="FungiDB:DFL_000206"/>
<keyword evidence="1" id="KW-0812">Transmembrane</keyword>
<dbReference type="OrthoDB" id="3599804at2759"/>
<reference evidence="2 3" key="1">
    <citation type="submission" date="2019-01" db="EMBL/GenBank/DDBJ databases">
        <title>Intercellular communication is required for trap formation in the nematode-trapping fungus Duddingtonia flagrans.</title>
        <authorList>
            <person name="Youssar L."/>
            <person name="Wernet V."/>
            <person name="Hensel N."/>
            <person name="Hildebrandt H.-G."/>
            <person name="Fischer R."/>
        </authorList>
    </citation>
    <scope>NUCLEOTIDE SEQUENCE [LARGE SCALE GENOMIC DNA]</scope>
    <source>
        <strain evidence="2 3">CBS H-5679</strain>
    </source>
</reference>
<keyword evidence="3" id="KW-1185">Reference proteome</keyword>
<accession>A0A437ADJ9</accession>
<feature type="transmembrane region" description="Helical" evidence="1">
    <location>
        <begin position="74"/>
        <end position="102"/>
    </location>
</feature>
<dbReference type="RefSeq" id="XP_067494732.1">
    <property type="nucleotide sequence ID" value="XM_067630789.1"/>
</dbReference>
<organism evidence="2 3">
    <name type="scientific">Arthrobotrys flagrans</name>
    <name type="common">Nematode-trapping fungus</name>
    <name type="synonym">Trichothecium flagrans</name>
    <dbReference type="NCBI Taxonomy" id="97331"/>
    <lineage>
        <taxon>Eukaryota</taxon>
        <taxon>Fungi</taxon>
        <taxon>Dikarya</taxon>
        <taxon>Ascomycota</taxon>
        <taxon>Pezizomycotina</taxon>
        <taxon>Orbiliomycetes</taxon>
        <taxon>Orbiliales</taxon>
        <taxon>Orbiliaceae</taxon>
        <taxon>Arthrobotrys</taxon>
    </lineage>
</organism>
<dbReference type="GeneID" id="93582517"/>
<dbReference type="EMBL" id="SAEB01000001">
    <property type="protein sequence ID" value="RVD89188.1"/>
    <property type="molecule type" value="Genomic_DNA"/>
</dbReference>
<evidence type="ECO:0000256" key="1">
    <source>
        <dbReference type="SAM" id="Phobius"/>
    </source>
</evidence>
<comment type="caution">
    <text evidence="2">The sequence shown here is derived from an EMBL/GenBank/DDBJ whole genome shotgun (WGS) entry which is preliminary data.</text>
</comment>
<gene>
    <name evidence="2" type="ORF">DFL_000206</name>
</gene>
<dbReference type="AlphaFoldDB" id="A0A437ADJ9"/>
<evidence type="ECO:0000313" key="2">
    <source>
        <dbReference type="EMBL" id="RVD89188.1"/>
    </source>
</evidence>
<feature type="transmembrane region" description="Helical" evidence="1">
    <location>
        <begin position="151"/>
        <end position="175"/>
    </location>
</feature>
<proteinExistence type="predicted"/>
<keyword evidence="1" id="KW-0472">Membrane</keyword>
<evidence type="ECO:0000313" key="3">
    <source>
        <dbReference type="Proteomes" id="UP000283090"/>
    </source>
</evidence>
<keyword evidence="1" id="KW-1133">Transmembrane helix</keyword>
<feature type="transmembrane region" description="Helical" evidence="1">
    <location>
        <begin position="32"/>
        <end position="54"/>
    </location>
</feature>